<dbReference type="PANTHER" id="PTHR39596">
    <property type="match status" value="1"/>
</dbReference>
<protein>
    <recommendedName>
        <fullName evidence="3">Heterokaryon incompatibility domain-containing protein</fullName>
    </recommendedName>
</protein>
<dbReference type="STRING" id="913774.A0A0C3DYF9"/>
<evidence type="ECO:0000313" key="1">
    <source>
        <dbReference type="EMBL" id="KIN07093.1"/>
    </source>
</evidence>
<evidence type="ECO:0000313" key="2">
    <source>
        <dbReference type="Proteomes" id="UP000054321"/>
    </source>
</evidence>
<dbReference type="HOGENOM" id="CLU_718783_0_0_1"/>
<keyword evidence="2" id="KW-1185">Reference proteome</keyword>
<gene>
    <name evidence="1" type="ORF">OIDMADRAFT_111697</name>
</gene>
<dbReference type="AlphaFoldDB" id="A0A0C3DYF9"/>
<dbReference type="InParanoid" id="A0A0C3DYF9"/>
<dbReference type="PANTHER" id="PTHR39596:SF2">
    <property type="entry name" value="HET DOMAIN PROTEIN (AFU_ORTHOLOGUE AFUA_1G17550)-RELATED"/>
    <property type="match status" value="1"/>
</dbReference>
<reference evidence="1 2" key="1">
    <citation type="submission" date="2014-04" db="EMBL/GenBank/DDBJ databases">
        <authorList>
            <consortium name="DOE Joint Genome Institute"/>
            <person name="Kuo A."/>
            <person name="Martino E."/>
            <person name="Perotto S."/>
            <person name="Kohler A."/>
            <person name="Nagy L.G."/>
            <person name="Floudas D."/>
            <person name="Copeland A."/>
            <person name="Barry K.W."/>
            <person name="Cichocki N."/>
            <person name="Veneault-Fourrey C."/>
            <person name="LaButti K."/>
            <person name="Lindquist E.A."/>
            <person name="Lipzen A."/>
            <person name="Lundell T."/>
            <person name="Morin E."/>
            <person name="Murat C."/>
            <person name="Sun H."/>
            <person name="Tunlid A."/>
            <person name="Henrissat B."/>
            <person name="Grigoriev I.V."/>
            <person name="Hibbett D.S."/>
            <person name="Martin F."/>
            <person name="Nordberg H.P."/>
            <person name="Cantor M.N."/>
            <person name="Hua S.X."/>
        </authorList>
    </citation>
    <scope>NUCLEOTIDE SEQUENCE [LARGE SCALE GENOMIC DNA]</scope>
    <source>
        <strain evidence="1 2">Zn</strain>
    </source>
</reference>
<dbReference type="EMBL" id="KN832870">
    <property type="protein sequence ID" value="KIN07093.1"/>
    <property type="molecule type" value="Genomic_DNA"/>
</dbReference>
<dbReference type="Proteomes" id="UP000054321">
    <property type="component" value="Unassembled WGS sequence"/>
</dbReference>
<dbReference type="OrthoDB" id="2426273at2759"/>
<name>A0A0C3DYF9_OIDMZ</name>
<organism evidence="1 2">
    <name type="scientific">Oidiodendron maius (strain Zn)</name>
    <dbReference type="NCBI Taxonomy" id="913774"/>
    <lineage>
        <taxon>Eukaryota</taxon>
        <taxon>Fungi</taxon>
        <taxon>Dikarya</taxon>
        <taxon>Ascomycota</taxon>
        <taxon>Pezizomycotina</taxon>
        <taxon>Leotiomycetes</taxon>
        <taxon>Leotiomycetes incertae sedis</taxon>
        <taxon>Myxotrichaceae</taxon>
        <taxon>Oidiodendron</taxon>
    </lineage>
</organism>
<proteinExistence type="predicted"/>
<feature type="non-terminal residue" evidence="1">
    <location>
        <position position="385"/>
    </location>
</feature>
<sequence length="385" mass="43874">MRQGVEWTQARSRAVNILRSWELDEVEAILSKIKRPSPDYCLFKSAEIEPTRLPPNPEDRNALQKWWPSLWRTRERWIAPSRELIEQSAKEGLALCVDENGTWSLLSEGYVALSHVWVEGLQRDERYDGVEHTKISKVFELLHRAGLQSKWIWTDVLVIPGGGNPTSSLEDELLTIDLINSMPTVYGRAEAVLIIDAVVVQVHSTDPRDIAVALCVGRWATRVWTFQEIKLANRAVIVTATGGIEFSDMVNHLKELGELDRPRYHRLYQWAAIMAKSDTHRLTLRDLVSACGDRSSGFDIDYARAFFPVLGLTWESGMTREQGMERIYRAYSKDAAVIAPFAGSPRMKRYPAWAPSYLRGLEGVGHHDLQSEERGLRGEWHVLKI</sequence>
<evidence type="ECO:0008006" key="3">
    <source>
        <dbReference type="Google" id="ProtNLM"/>
    </source>
</evidence>
<reference evidence="2" key="2">
    <citation type="submission" date="2015-01" db="EMBL/GenBank/DDBJ databases">
        <title>Evolutionary Origins and Diversification of the Mycorrhizal Mutualists.</title>
        <authorList>
            <consortium name="DOE Joint Genome Institute"/>
            <consortium name="Mycorrhizal Genomics Consortium"/>
            <person name="Kohler A."/>
            <person name="Kuo A."/>
            <person name="Nagy L.G."/>
            <person name="Floudas D."/>
            <person name="Copeland A."/>
            <person name="Barry K.W."/>
            <person name="Cichocki N."/>
            <person name="Veneault-Fourrey C."/>
            <person name="LaButti K."/>
            <person name="Lindquist E.A."/>
            <person name="Lipzen A."/>
            <person name="Lundell T."/>
            <person name="Morin E."/>
            <person name="Murat C."/>
            <person name="Riley R."/>
            <person name="Ohm R."/>
            <person name="Sun H."/>
            <person name="Tunlid A."/>
            <person name="Henrissat B."/>
            <person name="Grigoriev I.V."/>
            <person name="Hibbett D.S."/>
            <person name="Martin F."/>
        </authorList>
    </citation>
    <scope>NUCLEOTIDE SEQUENCE [LARGE SCALE GENOMIC DNA]</scope>
    <source>
        <strain evidence="2">Zn</strain>
    </source>
</reference>
<accession>A0A0C3DYF9</accession>